<feature type="non-terminal residue" evidence="6">
    <location>
        <position position="194"/>
    </location>
</feature>
<dbReference type="InterPro" id="IPR025705">
    <property type="entry name" value="Beta_hexosaminidase_sua/sub"/>
</dbReference>
<gene>
    <name evidence="6" type="ORF">GNF83_16840</name>
</gene>
<accession>A0AAW9K3H7</accession>
<proteinExistence type="inferred from homology"/>
<keyword evidence="4" id="KW-0378">Hydrolase</keyword>
<reference evidence="6" key="1">
    <citation type="submission" date="2019-11" db="EMBL/GenBank/DDBJ databases">
        <title>Characterization of Clostridium perfringens isolates from swine manure treated agricultural soils.</title>
        <authorList>
            <person name="Wushke S.T."/>
        </authorList>
    </citation>
    <scope>NUCLEOTIDE SEQUENCE</scope>
    <source>
        <strain evidence="6">X62</strain>
    </source>
</reference>
<feature type="non-terminal residue" evidence="6">
    <location>
        <position position="1"/>
    </location>
</feature>
<evidence type="ECO:0000256" key="2">
    <source>
        <dbReference type="ARBA" id="ARBA00006285"/>
    </source>
</evidence>
<dbReference type="SUPFAM" id="SSF51445">
    <property type="entry name" value="(Trans)glycosidases"/>
    <property type="match status" value="1"/>
</dbReference>
<evidence type="ECO:0000256" key="4">
    <source>
        <dbReference type="ARBA" id="ARBA00022801"/>
    </source>
</evidence>
<protein>
    <recommendedName>
        <fullName evidence="3">beta-N-acetylhexosaminidase</fullName>
        <ecNumber evidence="3">3.2.1.52</ecNumber>
    </recommendedName>
</protein>
<evidence type="ECO:0000256" key="3">
    <source>
        <dbReference type="ARBA" id="ARBA00012663"/>
    </source>
</evidence>
<dbReference type="Gene3D" id="3.20.20.80">
    <property type="entry name" value="Glycosidases"/>
    <property type="match status" value="1"/>
</dbReference>
<dbReference type="EMBL" id="WNUR01000514">
    <property type="protein sequence ID" value="MDZ7542817.1"/>
    <property type="molecule type" value="Genomic_DNA"/>
</dbReference>
<dbReference type="PANTHER" id="PTHR22600">
    <property type="entry name" value="BETA-HEXOSAMINIDASE"/>
    <property type="match status" value="1"/>
</dbReference>
<feature type="domain" description="Glycoside hydrolase family 20 catalytic" evidence="5">
    <location>
        <begin position="4"/>
        <end position="127"/>
    </location>
</feature>
<dbReference type="PANTHER" id="PTHR22600:SF57">
    <property type="entry name" value="BETA-N-ACETYLHEXOSAMINIDASE"/>
    <property type="match status" value="1"/>
</dbReference>
<organism evidence="6 7">
    <name type="scientific">Clostridium perfringens</name>
    <dbReference type="NCBI Taxonomy" id="1502"/>
    <lineage>
        <taxon>Bacteria</taxon>
        <taxon>Bacillati</taxon>
        <taxon>Bacillota</taxon>
        <taxon>Clostridia</taxon>
        <taxon>Eubacteriales</taxon>
        <taxon>Clostridiaceae</taxon>
        <taxon>Clostridium</taxon>
    </lineage>
</organism>
<dbReference type="Pfam" id="PF00728">
    <property type="entry name" value="Glyco_hydro_20"/>
    <property type="match status" value="1"/>
</dbReference>
<dbReference type="InterPro" id="IPR017853">
    <property type="entry name" value="GH"/>
</dbReference>
<evidence type="ECO:0000256" key="1">
    <source>
        <dbReference type="ARBA" id="ARBA00001231"/>
    </source>
</evidence>
<evidence type="ECO:0000313" key="6">
    <source>
        <dbReference type="EMBL" id="MDZ7542817.1"/>
    </source>
</evidence>
<dbReference type="GO" id="GO:0005975">
    <property type="term" value="P:carbohydrate metabolic process"/>
    <property type="evidence" value="ECO:0007669"/>
    <property type="project" value="InterPro"/>
</dbReference>
<dbReference type="GO" id="GO:0016020">
    <property type="term" value="C:membrane"/>
    <property type="evidence" value="ECO:0007669"/>
    <property type="project" value="TreeGrafter"/>
</dbReference>
<comment type="catalytic activity">
    <reaction evidence="1">
        <text>Hydrolysis of terminal non-reducing N-acetyl-D-hexosamine residues in N-acetyl-beta-D-hexosaminides.</text>
        <dbReference type="EC" id="3.2.1.52"/>
    </reaction>
</comment>
<comment type="caution">
    <text evidence="6">The sequence shown here is derived from an EMBL/GenBank/DDBJ whole genome shotgun (WGS) entry which is preliminary data.</text>
</comment>
<dbReference type="InterPro" id="IPR015883">
    <property type="entry name" value="Glyco_hydro_20_cat"/>
</dbReference>
<comment type="similarity">
    <text evidence="2">Belongs to the glycosyl hydrolase 20 family.</text>
</comment>
<evidence type="ECO:0000313" key="7">
    <source>
        <dbReference type="Proteomes" id="UP001288944"/>
    </source>
</evidence>
<dbReference type="AlphaFoldDB" id="A0AAW9K3H7"/>
<name>A0AAW9K3H7_CLOPF</name>
<sequence>YNMTTIGWQGYDEVVTGDENAICQYWDNSSATGNNFKGDLKQLVSPANKAYIDQKYDRSTELGLSWAGPTSVKQAYEWDPTDYGARDRIIGIEAPLWSETIRESKTENLEFLAFPRLLGLAEIGWSQKEYTEWETYKPRLIAHGERMKNQGINYFKDPNIWEVPYEPENAEWNMDEAEGTVINDKNGLYPGTIK</sequence>
<evidence type="ECO:0000259" key="5">
    <source>
        <dbReference type="Pfam" id="PF00728"/>
    </source>
</evidence>
<dbReference type="GO" id="GO:0004563">
    <property type="term" value="F:beta-N-acetylhexosaminidase activity"/>
    <property type="evidence" value="ECO:0007669"/>
    <property type="project" value="UniProtKB-EC"/>
</dbReference>
<dbReference type="Proteomes" id="UP001288944">
    <property type="component" value="Unassembled WGS sequence"/>
</dbReference>
<dbReference type="EC" id="3.2.1.52" evidence="3"/>
<dbReference type="GO" id="GO:0030203">
    <property type="term" value="P:glycosaminoglycan metabolic process"/>
    <property type="evidence" value="ECO:0007669"/>
    <property type="project" value="TreeGrafter"/>
</dbReference>